<dbReference type="Proteomes" id="UP001372338">
    <property type="component" value="Unassembled WGS sequence"/>
</dbReference>
<sequence length="94" mass="10886">MVPTLTWGLGMVRVALDLEDDDDEEGRRKEPTISFVLHSQQSFGSYSQFELLVKTMYALVRDHLCFFNNCPCSDVKFLILAWFILVKLELVEPE</sequence>
<dbReference type="AlphaFoldDB" id="A0AAN9F1P7"/>
<proteinExistence type="predicted"/>
<dbReference type="EMBL" id="JAYWIO010000004">
    <property type="protein sequence ID" value="KAK7266626.1"/>
    <property type="molecule type" value="Genomic_DNA"/>
</dbReference>
<protein>
    <submittedName>
        <fullName evidence="1">Uncharacterized protein</fullName>
    </submittedName>
</protein>
<gene>
    <name evidence="1" type="ORF">RIF29_19275</name>
</gene>
<evidence type="ECO:0000313" key="1">
    <source>
        <dbReference type="EMBL" id="KAK7266626.1"/>
    </source>
</evidence>
<evidence type="ECO:0000313" key="2">
    <source>
        <dbReference type="Proteomes" id="UP001372338"/>
    </source>
</evidence>
<reference evidence="1 2" key="1">
    <citation type="submission" date="2024-01" db="EMBL/GenBank/DDBJ databases">
        <title>The genomes of 5 underutilized Papilionoideae crops provide insights into root nodulation and disease resistanc.</title>
        <authorList>
            <person name="Yuan L."/>
        </authorList>
    </citation>
    <scope>NUCLEOTIDE SEQUENCE [LARGE SCALE GENOMIC DNA]</scope>
    <source>
        <strain evidence="1">ZHUSHIDOU_FW_LH</strain>
        <tissue evidence="1">Leaf</tissue>
    </source>
</reference>
<accession>A0AAN9F1P7</accession>
<name>A0AAN9F1P7_CROPI</name>
<keyword evidence="2" id="KW-1185">Reference proteome</keyword>
<comment type="caution">
    <text evidence="1">The sequence shown here is derived from an EMBL/GenBank/DDBJ whole genome shotgun (WGS) entry which is preliminary data.</text>
</comment>
<organism evidence="1 2">
    <name type="scientific">Crotalaria pallida</name>
    <name type="common">Smooth rattlebox</name>
    <name type="synonym">Crotalaria striata</name>
    <dbReference type="NCBI Taxonomy" id="3830"/>
    <lineage>
        <taxon>Eukaryota</taxon>
        <taxon>Viridiplantae</taxon>
        <taxon>Streptophyta</taxon>
        <taxon>Embryophyta</taxon>
        <taxon>Tracheophyta</taxon>
        <taxon>Spermatophyta</taxon>
        <taxon>Magnoliopsida</taxon>
        <taxon>eudicotyledons</taxon>
        <taxon>Gunneridae</taxon>
        <taxon>Pentapetalae</taxon>
        <taxon>rosids</taxon>
        <taxon>fabids</taxon>
        <taxon>Fabales</taxon>
        <taxon>Fabaceae</taxon>
        <taxon>Papilionoideae</taxon>
        <taxon>50 kb inversion clade</taxon>
        <taxon>genistoids sensu lato</taxon>
        <taxon>core genistoids</taxon>
        <taxon>Crotalarieae</taxon>
        <taxon>Crotalaria</taxon>
    </lineage>
</organism>